<reference evidence="1 2" key="1">
    <citation type="submission" date="2024-06" db="EMBL/GenBank/DDBJ databases">
        <title>Genomic Encyclopedia of Type Strains, Phase IV (KMG-IV): sequencing the most valuable type-strain genomes for metagenomic binning, comparative biology and taxonomic classification.</title>
        <authorList>
            <person name="Goeker M."/>
        </authorList>
    </citation>
    <scope>NUCLEOTIDE SEQUENCE [LARGE SCALE GENOMIC DNA]</scope>
    <source>
        <strain evidence="1 2">DSM 15349</strain>
    </source>
</reference>
<evidence type="ECO:0008006" key="3">
    <source>
        <dbReference type="Google" id="ProtNLM"/>
    </source>
</evidence>
<dbReference type="EMBL" id="JBEPMK010000003">
    <property type="protein sequence ID" value="MET3644217.1"/>
    <property type="molecule type" value="Genomic_DNA"/>
</dbReference>
<evidence type="ECO:0000313" key="1">
    <source>
        <dbReference type="EMBL" id="MET3644217.1"/>
    </source>
</evidence>
<dbReference type="SUPFAM" id="SSF53335">
    <property type="entry name" value="S-adenosyl-L-methionine-dependent methyltransferases"/>
    <property type="match status" value="1"/>
</dbReference>
<dbReference type="InterPro" id="IPR007536">
    <property type="entry name" value="16SrRNA_methylTrfase_J"/>
</dbReference>
<accession>A0ABV2JKJ5</accession>
<protein>
    <recommendedName>
        <fullName evidence="3">SAM-dependent methyltransferase</fullName>
    </recommendedName>
</protein>
<sequence>MKAYIITTSFNPDQKQVTFAQHLADQYGFTYKERRKESVKKLMADGEGALIVYREKLIFVAYNGRELIFHPDTAMLRIKALHDPLVDVMGENPKEVLDCTMGLASDSLVMAVAGHKVTAIESQLIPYLVVSQGLQTHISGHAKLDAAMRSIQAIRADYQHFLSLQASDSFDVLYFDPMFSERIAASDNLAGLESVANPTRLTAAVLEEAKRVAREKIIIKAYFRDTVFEELGFERMVRPNQKFHYGVIELAPSK</sequence>
<organism evidence="1 2">
    <name type="scientific">Streptococcus gallinaceus</name>
    <dbReference type="NCBI Taxonomy" id="165758"/>
    <lineage>
        <taxon>Bacteria</taxon>
        <taxon>Bacillati</taxon>
        <taxon>Bacillota</taxon>
        <taxon>Bacilli</taxon>
        <taxon>Lactobacillales</taxon>
        <taxon>Streptococcaceae</taxon>
        <taxon>Streptococcus</taxon>
    </lineage>
</organism>
<dbReference type="InterPro" id="IPR029063">
    <property type="entry name" value="SAM-dependent_MTases_sf"/>
</dbReference>
<dbReference type="Proteomes" id="UP001549055">
    <property type="component" value="Unassembled WGS sequence"/>
</dbReference>
<evidence type="ECO:0000313" key="2">
    <source>
        <dbReference type="Proteomes" id="UP001549055"/>
    </source>
</evidence>
<dbReference type="Gene3D" id="3.40.50.150">
    <property type="entry name" value="Vaccinia Virus protein VP39"/>
    <property type="match status" value="1"/>
</dbReference>
<keyword evidence="2" id="KW-1185">Reference proteome</keyword>
<dbReference type="PANTHER" id="PTHR36112">
    <property type="entry name" value="RIBOSOMAL RNA SMALL SUBUNIT METHYLTRANSFERASE J"/>
    <property type="match status" value="1"/>
</dbReference>
<gene>
    <name evidence="1" type="ORF">ABID27_000841</name>
</gene>
<name>A0ABV2JKJ5_9STRE</name>
<comment type="caution">
    <text evidence="1">The sequence shown here is derived from an EMBL/GenBank/DDBJ whole genome shotgun (WGS) entry which is preliminary data.</text>
</comment>
<dbReference type="RefSeq" id="WP_354280484.1">
    <property type="nucleotide sequence ID" value="NZ_JBEPMK010000003.1"/>
</dbReference>
<proteinExistence type="predicted"/>
<dbReference type="PANTHER" id="PTHR36112:SF1">
    <property type="entry name" value="RIBOSOMAL RNA SMALL SUBUNIT METHYLTRANSFERASE J"/>
    <property type="match status" value="1"/>
</dbReference>
<dbReference type="Pfam" id="PF04445">
    <property type="entry name" value="SAM_MT"/>
    <property type="match status" value="1"/>
</dbReference>